<name>A0A6V7HD28_9HYME</name>
<dbReference type="Proteomes" id="UP000752696">
    <property type="component" value="Unassembled WGS sequence"/>
</dbReference>
<feature type="non-terminal residue" evidence="1">
    <location>
        <position position="94"/>
    </location>
</feature>
<dbReference type="AlphaFoldDB" id="A0A6V7HD28"/>
<organism evidence="1 2">
    <name type="scientific">Heterotrigona itama</name>
    <dbReference type="NCBI Taxonomy" id="395501"/>
    <lineage>
        <taxon>Eukaryota</taxon>
        <taxon>Metazoa</taxon>
        <taxon>Ecdysozoa</taxon>
        <taxon>Arthropoda</taxon>
        <taxon>Hexapoda</taxon>
        <taxon>Insecta</taxon>
        <taxon>Pterygota</taxon>
        <taxon>Neoptera</taxon>
        <taxon>Endopterygota</taxon>
        <taxon>Hymenoptera</taxon>
        <taxon>Apocrita</taxon>
        <taxon>Aculeata</taxon>
        <taxon>Apoidea</taxon>
        <taxon>Anthophila</taxon>
        <taxon>Apidae</taxon>
        <taxon>Heterotrigona</taxon>
    </lineage>
</organism>
<proteinExistence type="predicted"/>
<feature type="non-terminal residue" evidence="1">
    <location>
        <position position="1"/>
    </location>
</feature>
<sequence length="94" mass="11105">LWWKMSAALRQSCGPTEIRVFQKMKQTSSNSFNERDLRCKTKQDLNGIYTSKNRSARPSQISRKESRVPLKILTSTLRCRTRFSHFAILFYFIL</sequence>
<accession>A0A6V7HD28</accession>
<evidence type="ECO:0000313" key="2">
    <source>
        <dbReference type="Proteomes" id="UP000752696"/>
    </source>
</evidence>
<comment type="caution">
    <text evidence="1">The sequence shown here is derived from an EMBL/GenBank/DDBJ whole genome shotgun (WGS) entry which is preliminary data.</text>
</comment>
<evidence type="ECO:0000313" key="1">
    <source>
        <dbReference type="EMBL" id="CAD1476302.1"/>
    </source>
</evidence>
<dbReference type="EMBL" id="CAJDYZ010009232">
    <property type="protein sequence ID" value="CAD1476302.1"/>
    <property type="molecule type" value="Genomic_DNA"/>
</dbReference>
<protein>
    <submittedName>
        <fullName evidence="1">Uncharacterized protein</fullName>
    </submittedName>
</protein>
<keyword evidence="2" id="KW-1185">Reference proteome</keyword>
<reference evidence="1" key="1">
    <citation type="submission" date="2020-07" db="EMBL/GenBank/DDBJ databases">
        <authorList>
            <person name="Nazaruddin N."/>
        </authorList>
    </citation>
    <scope>NUCLEOTIDE SEQUENCE</scope>
</reference>
<gene>
    <name evidence="1" type="ORF">MHI_LOCUS637067</name>
</gene>